<dbReference type="PANTHER" id="PTHR31683">
    <property type="entry name" value="PECTATE LYASE 18-RELATED"/>
    <property type="match status" value="1"/>
</dbReference>
<dbReference type="OMA" id="IHDCKRK"/>
<dbReference type="Proteomes" id="UP000001514">
    <property type="component" value="Unassembled WGS sequence"/>
</dbReference>
<proteinExistence type="inferred from homology"/>
<dbReference type="InParanoid" id="D8R0P7"/>
<evidence type="ECO:0000256" key="2">
    <source>
        <dbReference type="ARBA" id="ARBA00005220"/>
    </source>
</evidence>
<comment type="pathway">
    <text evidence="2 9">Glycan metabolism; pectin degradation; 2-dehydro-3-deoxy-D-gluconate from pectin: step 2/5.</text>
</comment>
<evidence type="ECO:0000256" key="8">
    <source>
        <dbReference type="ARBA" id="ARBA00023239"/>
    </source>
</evidence>
<keyword evidence="5 9" id="KW-0479">Metal-binding</keyword>
<dbReference type="InterPro" id="IPR045032">
    <property type="entry name" value="PEL"/>
</dbReference>
<dbReference type="SMART" id="SM00656">
    <property type="entry name" value="Amb_all"/>
    <property type="match status" value="1"/>
</dbReference>
<accession>D8R0P7</accession>
<sequence>TGNPIDDCWRCDPHWHSHRKRLADCAIGFGKNTIGGRDGDFYTVTDSSDDPVNPRPGSLRYGAIQDRPLWIIFARDMTIVLSQELIVNSHKTIDGRGHAVRIAYGGCLTVQYVRNVIVHGIGIHSCRRTGPAMVRSSPGHVGWRTVSDGDGISIFGSRDVWIDHCFLADCADGLIDAIMGSTGITISNNYFRDHNKVMLLGHSDSYTLDKMMQVTIAFNHFGEGLVQRMPRCRYGYFHIVNNHYTHWRMYAIGGSANPTINSQGNRFVAPADVNSKQVTKREFAGERSWMKWNWRSEGDSYINGAYFRPSGAGSAAVYAKASSLPARPAALVPAMTAFAGPLNCRHHVSC</sequence>
<dbReference type="InterPro" id="IPR018082">
    <property type="entry name" value="AmbAllergen"/>
</dbReference>
<comment type="catalytic activity">
    <reaction evidence="1 9">
        <text>Eliminative cleavage of (1-&gt;4)-alpha-D-galacturonan to give oligosaccharides with 4-deoxy-alpha-D-galact-4-enuronosyl groups at their non-reducing ends.</text>
        <dbReference type="EC" id="4.2.2.2"/>
    </reaction>
</comment>
<reference evidence="11 12" key="1">
    <citation type="journal article" date="2011" name="Science">
        <title>The Selaginella genome identifies genetic changes associated with the evolution of vascular plants.</title>
        <authorList>
            <person name="Banks J.A."/>
            <person name="Nishiyama T."/>
            <person name="Hasebe M."/>
            <person name="Bowman J.L."/>
            <person name="Gribskov M."/>
            <person name="dePamphilis C."/>
            <person name="Albert V.A."/>
            <person name="Aono N."/>
            <person name="Aoyama T."/>
            <person name="Ambrose B.A."/>
            <person name="Ashton N.W."/>
            <person name="Axtell M.J."/>
            <person name="Barker E."/>
            <person name="Barker M.S."/>
            <person name="Bennetzen J.L."/>
            <person name="Bonawitz N.D."/>
            <person name="Chapple C."/>
            <person name="Cheng C."/>
            <person name="Correa L.G."/>
            <person name="Dacre M."/>
            <person name="DeBarry J."/>
            <person name="Dreyer I."/>
            <person name="Elias M."/>
            <person name="Engstrom E.M."/>
            <person name="Estelle M."/>
            <person name="Feng L."/>
            <person name="Finet C."/>
            <person name="Floyd S.K."/>
            <person name="Frommer W.B."/>
            <person name="Fujita T."/>
            <person name="Gramzow L."/>
            <person name="Gutensohn M."/>
            <person name="Harholt J."/>
            <person name="Hattori M."/>
            <person name="Heyl A."/>
            <person name="Hirai T."/>
            <person name="Hiwatashi Y."/>
            <person name="Ishikawa M."/>
            <person name="Iwata M."/>
            <person name="Karol K.G."/>
            <person name="Koehler B."/>
            <person name="Kolukisaoglu U."/>
            <person name="Kubo M."/>
            <person name="Kurata T."/>
            <person name="Lalonde S."/>
            <person name="Li K."/>
            <person name="Li Y."/>
            <person name="Litt A."/>
            <person name="Lyons E."/>
            <person name="Manning G."/>
            <person name="Maruyama T."/>
            <person name="Michael T.P."/>
            <person name="Mikami K."/>
            <person name="Miyazaki S."/>
            <person name="Morinaga S."/>
            <person name="Murata T."/>
            <person name="Mueller-Roeber B."/>
            <person name="Nelson D.R."/>
            <person name="Obara M."/>
            <person name="Oguri Y."/>
            <person name="Olmstead R.G."/>
            <person name="Onodera N."/>
            <person name="Petersen B.L."/>
            <person name="Pils B."/>
            <person name="Prigge M."/>
            <person name="Rensing S.A."/>
            <person name="Riano-Pachon D.M."/>
            <person name="Roberts A.W."/>
            <person name="Sato Y."/>
            <person name="Scheller H.V."/>
            <person name="Schulz B."/>
            <person name="Schulz C."/>
            <person name="Shakirov E.V."/>
            <person name="Shibagaki N."/>
            <person name="Shinohara N."/>
            <person name="Shippen D.E."/>
            <person name="Soerensen I."/>
            <person name="Sotooka R."/>
            <person name="Sugimoto N."/>
            <person name="Sugita M."/>
            <person name="Sumikawa N."/>
            <person name="Tanurdzic M."/>
            <person name="Theissen G."/>
            <person name="Ulvskov P."/>
            <person name="Wakazuki S."/>
            <person name="Weng J.K."/>
            <person name="Willats W.W."/>
            <person name="Wipf D."/>
            <person name="Wolf P.G."/>
            <person name="Yang L."/>
            <person name="Zimmer A.D."/>
            <person name="Zhu Q."/>
            <person name="Mitros T."/>
            <person name="Hellsten U."/>
            <person name="Loque D."/>
            <person name="Otillar R."/>
            <person name="Salamov A."/>
            <person name="Schmutz J."/>
            <person name="Shapiro H."/>
            <person name="Lindquist E."/>
            <person name="Lucas S."/>
            <person name="Rokhsar D."/>
            <person name="Grigoriev I.V."/>
        </authorList>
    </citation>
    <scope>NUCLEOTIDE SEQUENCE [LARGE SCALE GENOMIC DNA]</scope>
</reference>
<dbReference type="Gramene" id="EFJ34619">
    <property type="protein sequence ID" value="EFJ34619"/>
    <property type="gene ID" value="SELMODRAFT_81909"/>
</dbReference>
<dbReference type="PRINTS" id="PR00807">
    <property type="entry name" value="AMBALLERGEN"/>
</dbReference>
<evidence type="ECO:0000256" key="9">
    <source>
        <dbReference type="RuleBase" id="RU361123"/>
    </source>
</evidence>
<name>D8R0P7_SELML</name>
<dbReference type="GO" id="GO:0030570">
    <property type="term" value="F:pectate lyase activity"/>
    <property type="evidence" value="ECO:0000318"/>
    <property type="project" value="GO_Central"/>
</dbReference>
<dbReference type="FunFam" id="2.160.20.10:FF:000009">
    <property type="entry name" value="Pectate lyase"/>
    <property type="match status" value="1"/>
</dbReference>
<dbReference type="KEGG" id="smo:SELMODRAFT_81909"/>
<dbReference type="InterPro" id="IPR012334">
    <property type="entry name" value="Pectin_lyas_fold"/>
</dbReference>
<evidence type="ECO:0000259" key="10">
    <source>
        <dbReference type="SMART" id="SM00656"/>
    </source>
</evidence>
<dbReference type="EMBL" id="GL377569">
    <property type="protein sequence ID" value="EFJ34619.1"/>
    <property type="molecule type" value="Genomic_DNA"/>
</dbReference>
<comment type="similarity">
    <text evidence="3 9">Belongs to the polysaccharide lyase 1 family.</text>
</comment>
<evidence type="ECO:0000256" key="6">
    <source>
        <dbReference type="ARBA" id="ARBA00022729"/>
    </source>
</evidence>
<dbReference type="GO" id="GO:0046872">
    <property type="term" value="F:metal ion binding"/>
    <property type="evidence" value="ECO:0007669"/>
    <property type="project" value="UniProtKB-KW"/>
</dbReference>
<dbReference type="InterPro" id="IPR011050">
    <property type="entry name" value="Pectin_lyase_fold/virulence"/>
</dbReference>
<evidence type="ECO:0000313" key="11">
    <source>
        <dbReference type="EMBL" id="EFJ34619.1"/>
    </source>
</evidence>
<gene>
    <name evidence="11" type="ORF">SELMODRAFT_81909</name>
</gene>
<evidence type="ECO:0000256" key="5">
    <source>
        <dbReference type="ARBA" id="ARBA00022723"/>
    </source>
</evidence>
<keyword evidence="6" id="KW-0732">Signal</keyword>
<dbReference type="OrthoDB" id="1637350at2759"/>
<dbReference type="EC" id="4.2.2.2" evidence="4 9"/>
<dbReference type="UniPathway" id="UPA00545">
    <property type="reaction ID" value="UER00824"/>
</dbReference>
<keyword evidence="7 9" id="KW-0106">Calcium</keyword>
<dbReference type="STRING" id="88036.D8R0P7"/>
<organism evidence="12">
    <name type="scientific">Selaginella moellendorffii</name>
    <name type="common">Spikemoss</name>
    <dbReference type="NCBI Taxonomy" id="88036"/>
    <lineage>
        <taxon>Eukaryota</taxon>
        <taxon>Viridiplantae</taxon>
        <taxon>Streptophyta</taxon>
        <taxon>Embryophyta</taxon>
        <taxon>Tracheophyta</taxon>
        <taxon>Lycopodiopsida</taxon>
        <taxon>Selaginellales</taxon>
        <taxon>Selaginellaceae</taxon>
        <taxon>Selaginella</taxon>
    </lineage>
</organism>
<dbReference type="PANTHER" id="PTHR31683:SF187">
    <property type="entry name" value="PECTATE LYASE 18-RELATED"/>
    <property type="match status" value="1"/>
</dbReference>
<protein>
    <recommendedName>
        <fullName evidence="4 9">Pectate lyase</fullName>
        <ecNumber evidence="4 9">4.2.2.2</ecNumber>
    </recommendedName>
</protein>
<evidence type="ECO:0000256" key="1">
    <source>
        <dbReference type="ARBA" id="ARBA00000695"/>
    </source>
</evidence>
<feature type="non-terminal residue" evidence="11">
    <location>
        <position position="1"/>
    </location>
</feature>
<comment type="cofactor">
    <cofactor evidence="9">
        <name>Ca(2+)</name>
        <dbReference type="ChEBI" id="CHEBI:29108"/>
    </cofactor>
    <text evidence="9">Binds 1 Ca(2+) ion. Required for its activity.</text>
</comment>
<evidence type="ECO:0000256" key="7">
    <source>
        <dbReference type="ARBA" id="ARBA00022837"/>
    </source>
</evidence>
<dbReference type="GO" id="GO:0045490">
    <property type="term" value="P:pectin catabolic process"/>
    <property type="evidence" value="ECO:0007669"/>
    <property type="project" value="UniProtKB-UniPathway"/>
</dbReference>
<evidence type="ECO:0000256" key="3">
    <source>
        <dbReference type="ARBA" id="ARBA00010980"/>
    </source>
</evidence>
<dbReference type="Pfam" id="PF00544">
    <property type="entry name" value="Pectate_lyase_4"/>
    <property type="match status" value="1"/>
</dbReference>
<evidence type="ECO:0000313" key="12">
    <source>
        <dbReference type="Proteomes" id="UP000001514"/>
    </source>
</evidence>
<dbReference type="Gene3D" id="2.160.20.10">
    <property type="entry name" value="Single-stranded right-handed beta-helix, Pectin lyase-like"/>
    <property type="match status" value="1"/>
</dbReference>
<dbReference type="AlphaFoldDB" id="D8R0P7"/>
<keyword evidence="8 9" id="KW-0456">Lyase</keyword>
<dbReference type="FunCoup" id="D8R0P7">
    <property type="interactions" value="88"/>
</dbReference>
<feature type="domain" description="Pectate lyase" evidence="10">
    <location>
        <begin position="76"/>
        <end position="273"/>
    </location>
</feature>
<keyword evidence="12" id="KW-1185">Reference proteome</keyword>
<dbReference type="InterPro" id="IPR002022">
    <property type="entry name" value="Pec_lyase"/>
</dbReference>
<dbReference type="eggNOG" id="ENOG502QQ5F">
    <property type="taxonomic scope" value="Eukaryota"/>
</dbReference>
<dbReference type="HOGENOM" id="CLU_026608_0_1_1"/>
<dbReference type="SUPFAM" id="SSF51126">
    <property type="entry name" value="Pectin lyase-like"/>
    <property type="match status" value="1"/>
</dbReference>
<evidence type="ECO:0000256" key="4">
    <source>
        <dbReference type="ARBA" id="ARBA00012272"/>
    </source>
</evidence>